<evidence type="ECO:0000256" key="3">
    <source>
        <dbReference type="SAM" id="Phobius"/>
    </source>
</evidence>
<dbReference type="InterPro" id="IPR001611">
    <property type="entry name" value="Leu-rich_rpt"/>
</dbReference>
<dbReference type="AlphaFoldDB" id="A0A250WRT0"/>
<name>A0A250WRT0_9CHLO</name>
<keyword evidence="6" id="KW-1185">Reference proteome</keyword>
<accession>A0A250WRT0</accession>
<dbReference type="EMBL" id="BEGY01000002">
    <property type="protein sequence ID" value="GAX73250.1"/>
    <property type="molecule type" value="Genomic_DNA"/>
</dbReference>
<feature type="region of interest" description="Disordered" evidence="2">
    <location>
        <begin position="367"/>
        <end position="390"/>
    </location>
</feature>
<evidence type="ECO:0000313" key="6">
    <source>
        <dbReference type="Proteomes" id="UP000232323"/>
    </source>
</evidence>
<comment type="subcellular location">
    <subcellularLocation>
        <location evidence="1">Cytoplasm</location>
        <location evidence="1">Cytoskeleton</location>
        <location evidence="1">Cilium axoneme</location>
    </subcellularLocation>
</comment>
<dbReference type="Pfam" id="PF00560">
    <property type="entry name" value="LRR_1"/>
    <property type="match status" value="1"/>
</dbReference>
<sequence>MMIFHIVMLLLESAAIVHAGNQTGSPDAAAMLELSSAMQQEKNSIAALWSSSDPCGVANCTDITGSNLAMCSWSGITCQKWRVVAIDGSCLSSNGLRSTTLPTSMSTLVYLQSLNLSGNVFFGVLPSSWSAWQSVTSIDLSSNQFSGVLPSSWSSLKLLSQLSLSGNRLSGGLPPSWGTLSAVVSLSLANNGLSGSLPGSWGNLQLGQLATLDLRGNCGLCGSNIFTSARVTVLTAGTNLNSPCSVFGCNPFLLNNILTAVVVTVGVLMIAFVLHMIYIKFFRRRLGQPLHTITTLTWHNRQSTMSAMSAMLLEEPIPMFFVVLGRHTNPDEREIPDPPHEGHLEAGMGGHHVEGADHYLNHAEGAGNPRDYISVSEGRDEGRPEHGREPVNMIPVATDRYAALILMPDNLSLCLAHPVLEWDAHNSAVRGDEEGGIDTSRRAASQAGRTEEMSPDLWIHVPPTVSPRGQALGGSRNALSVVAAEPMVTARAPQFRSSNIWGFSWAGPM</sequence>
<feature type="chain" id="PRO_5012761327" description="Leucine-rich repeat-containing N-terminal plant-type domain-containing protein" evidence="4">
    <location>
        <begin position="20"/>
        <end position="509"/>
    </location>
</feature>
<feature type="transmembrane region" description="Helical" evidence="3">
    <location>
        <begin position="257"/>
        <end position="279"/>
    </location>
</feature>
<gene>
    <name evidence="5" type="ORF">CEUSTIGMA_g704.t1</name>
</gene>
<keyword evidence="3" id="KW-0472">Membrane</keyword>
<dbReference type="InterPro" id="IPR032675">
    <property type="entry name" value="LRR_dom_sf"/>
</dbReference>
<feature type="compositionally biased region" description="Basic and acidic residues" evidence="2">
    <location>
        <begin position="377"/>
        <end position="389"/>
    </location>
</feature>
<keyword evidence="3" id="KW-0812">Transmembrane</keyword>
<evidence type="ECO:0000256" key="4">
    <source>
        <dbReference type="SAM" id="SignalP"/>
    </source>
</evidence>
<reference evidence="5 6" key="1">
    <citation type="submission" date="2017-08" db="EMBL/GenBank/DDBJ databases">
        <title>Acidophilic green algal genome provides insights into adaptation to an acidic environment.</title>
        <authorList>
            <person name="Hirooka S."/>
            <person name="Hirose Y."/>
            <person name="Kanesaki Y."/>
            <person name="Higuchi S."/>
            <person name="Fujiwara T."/>
            <person name="Onuma R."/>
            <person name="Era A."/>
            <person name="Ohbayashi R."/>
            <person name="Uzuka A."/>
            <person name="Nozaki H."/>
            <person name="Yoshikawa H."/>
            <person name="Miyagishima S.Y."/>
        </authorList>
    </citation>
    <scope>NUCLEOTIDE SEQUENCE [LARGE SCALE GENOMIC DNA]</scope>
    <source>
        <strain evidence="5 6">NIES-2499</strain>
    </source>
</reference>
<evidence type="ECO:0000256" key="1">
    <source>
        <dbReference type="ARBA" id="ARBA00004430"/>
    </source>
</evidence>
<dbReference type="PANTHER" id="PTHR48065">
    <property type="entry name" value="OS10G0469600 PROTEIN"/>
    <property type="match status" value="1"/>
</dbReference>
<dbReference type="Pfam" id="PF13855">
    <property type="entry name" value="LRR_8"/>
    <property type="match status" value="1"/>
</dbReference>
<comment type="caution">
    <text evidence="5">The sequence shown here is derived from an EMBL/GenBank/DDBJ whole genome shotgun (WGS) entry which is preliminary data.</text>
</comment>
<dbReference type="Gene3D" id="3.80.10.10">
    <property type="entry name" value="Ribonuclease Inhibitor"/>
    <property type="match status" value="2"/>
</dbReference>
<dbReference type="OrthoDB" id="2151624at2759"/>
<keyword evidence="3" id="KW-1133">Transmembrane helix</keyword>
<evidence type="ECO:0008006" key="7">
    <source>
        <dbReference type="Google" id="ProtNLM"/>
    </source>
</evidence>
<feature type="signal peptide" evidence="4">
    <location>
        <begin position="1"/>
        <end position="19"/>
    </location>
</feature>
<dbReference type="GO" id="GO:0005930">
    <property type="term" value="C:axoneme"/>
    <property type="evidence" value="ECO:0007669"/>
    <property type="project" value="UniProtKB-SubCell"/>
</dbReference>
<organism evidence="5 6">
    <name type="scientific">Chlamydomonas eustigma</name>
    <dbReference type="NCBI Taxonomy" id="1157962"/>
    <lineage>
        <taxon>Eukaryota</taxon>
        <taxon>Viridiplantae</taxon>
        <taxon>Chlorophyta</taxon>
        <taxon>core chlorophytes</taxon>
        <taxon>Chlorophyceae</taxon>
        <taxon>CS clade</taxon>
        <taxon>Chlamydomonadales</taxon>
        <taxon>Chlamydomonadaceae</taxon>
        <taxon>Chlamydomonas</taxon>
    </lineage>
</organism>
<dbReference type="SUPFAM" id="SSF52058">
    <property type="entry name" value="L domain-like"/>
    <property type="match status" value="1"/>
</dbReference>
<proteinExistence type="predicted"/>
<evidence type="ECO:0000256" key="2">
    <source>
        <dbReference type="SAM" id="MobiDB-lite"/>
    </source>
</evidence>
<keyword evidence="4" id="KW-0732">Signal</keyword>
<dbReference type="PANTHER" id="PTHR48065:SF75">
    <property type="entry name" value="LEUCINE-RICH REPEAT-CONTAINING N-TERMINAL PLANT-TYPE DOMAIN-CONTAINING PROTEIN"/>
    <property type="match status" value="1"/>
</dbReference>
<evidence type="ECO:0000313" key="5">
    <source>
        <dbReference type="EMBL" id="GAX73250.1"/>
    </source>
</evidence>
<dbReference type="Proteomes" id="UP000232323">
    <property type="component" value="Unassembled WGS sequence"/>
</dbReference>
<protein>
    <recommendedName>
        <fullName evidence="7">Leucine-rich repeat-containing N-terminal plant-type domain-containing protein</fullName>
    </recommendedName>
</protein>